<proteinExistence type="predicted"/>
<dbReference type="InterPro" id="IPR018875">
    <property type="entry name" value="Antirepressor_Ant_N"/>
</dbReference>
<comment type="caution">
    <text evidence="2">The sequence shown here is derived from an EMBL/GenBank/DDBJ whole genome shotgun (WGS) entry which is preliminary data.</text>
</comment>
<accession>A0ABT9G1H7</accession>
<organism evidence="2 3">
    <name type="scientific">Leptothrix discophora</name>
    <dbReference type="NCBI Taxonomy" id="89"/>
    <lineage>
        <taxon>Bacteria</taxon>
        <taxon>Pseudomonadati</taxon>
        <taxon>Pseudomonadota</taxon>
        <taxon>Betaproteobacteria</taxon>
        <taxon>Burkholderiales</taxon>
        <taxon>Sphaerotilaceae</taxon>
        <taxon>Leptothrix</taxon>
    </lineage>
</organism>
<feature type="domain" description="Antirepressor protein ant N-terminal" evidence="1">
    <location>
        <begin position="7"/>
        <end position="115"/>
    </location>
</feature>
<name>A0ABT9G1H7_LEPDI</name>
<evidence type="ECO:0000313" key="2">
    <source>
        <dbReference type="EMBL" id="MDP4300354.1"/>
    </source>
</evidence>
<evidence type="ECO:0000259" key="1">
    <source>
        <dbReference type="Pfam" id="PF10547"/>
    </source>
</evidence>
<dbReference type="PRINTS" id="PR01994">
    <property type="entry name" value="ANTIREPRESSR"/>
</dbReference>
<evidence type="ECO:0000313" key="3">
    <source>
        <dbReference type="Proteomes" id="UP001235760"/>
    </source>
</evidence>
<protein>
    <submittedName>
        <fullName evidence="2">Phage antirepressor N-terminal domain-containing protein</fullName>
    </submittedName>
</protein>
<gene>
    <name evidence="2" type="ORF">Q8X39_06865</name>
</gene>
<sequence>MADHLISITFHGAPILAMLVNGVPHVSVRSICEALGIDAEAQRLRIKRHSVLSSVACVTKAPAADGKSYDTLCLPLDKLNGWLFGISAARVRPELRERLIAYQRECFDVLARHFGAAQPGALIPAEPPRRRWLTEQHGHAAPVTVSLGDDVQVGTWLELAGVLIHAAGLPGDGTPSHADALALASAATQVAALTAHTLPKGRGEDIARAIHADASLSLADLHRIAEMASTELWVRTRQAVRARGQDADRAWAALKATT</sequence>
<keyword evidence="3" id="KW-1185">Reference proteome</keyword>
<dbReference type="Proteomes" id="UP001235760">
    <property type="component" value="Unassembled WGS sequence"/>
</dbReference>
<dbReference type="EMBL" id="JAUZEE010000003">
    <property type="protein sequence ID" value="MDP4300354.1"/>
    <property type="molecule type" value="Genomic_DNA"/>
</dbReference>
<dbReference type="Pfam" id="PF10547">
    <property type="entry name" value="P22_AR_N"/>
    <property type="match status" value="1"/>
</dbReference>
<reference evidence="2 3" key="1">
    <citation type="submission" date="2023-08" db="EMBL/GenBank/DDBJ databases">
        <authorList>
            <person name="Roldan D.M."/>
            <person name="Menes R.J."/>
        </authorList>
    </citation>
    <scope>NUCLEOTIDE SEQUENCE [LARGE SCALE GENOMIC DNA]</scope>
    <source>
        <strain evidence="2 3">CCM 2812</strain>
    </source>
</reference>
<dbReference type="RefSeq" id="WP_305748915.1">
    <property type="nucleotide sequence ID" value="NZ_JAUZEE010000003.1"/>
</dbReference>